<dbReference type="RefSeq" id="WP_111276545.1">
    <property type="nucleotide sequence ID" value="NZ_QFYS01000005.1"/>
</dbReference>
<sequence length="97" mass="10675">MRYEVEGEVWASGGPGGWCFLTLPQDLTEGLRAMRGPNVVAFGSMRIEATLGGTTWRTSLFPDTSRGAFLLPLKADVRRRERIAPGDRVQVALEVLL</sequence>
<evidence type="ECO:0000313" key="1">
    <source>
        <dbReference type="EMBL" id="RAK65007.1"/>
    </source>
</evidence>
<dbReference type="EMBL" id="QFYS01000005">
    <property type="protein sequence ID" value="RAK65007.1"/>
    <property type="molecule type" value="Genomic_DNA"/>
</dbReference>
<name>A0A328BDJ9_9CAUL</name>
<dbReference type="Gene3D" id="2.40.30.100">
    <property type="entry name" value="AF2212/PG0164-like"/>
    <property type="match status" value="1"/>
</dbReference>
<dbReference type="Proteomes" id="UP000249524">
    <property type="component" value="Unassembled WGS sequence"/>
</dbReference>
<protein>
    <submittedName>
        <fullName evidence="1">DUF1905 domain-containing protein</fullName>
    </submittedName>
</protein>
<keyword evidence="2" id="KW-1185">Reference proteome</keyword>
<organism evidence="1 2">
    <name type="scientific">Phenylobacterium kunshanense</name>
    <dbReference type="NCBI Taxonomy" id="1445034"/>
    <lineage>
        <taxon>Bacteria</taxon>
        <taxon>Pseudomonadati</taxon>
        <taxon>Pseudomonadota</taxon>
        <taxon>Alphaproteobacteria</taxon>
        <taxon>Caulobacterales</taxon>
        <taxon>Caulobacteraceae</taxon>
        <taxon>Phenylobacterium</taxon>
    </lineage>
</organism>
<evidence type="ECO:0000313" key="2">
    <source>
        <dbReference type="Proteomes" id="UP000249524"/>
    </source>
</evidence>
<dbReference type="OrthoDB" id="9808666at2"/>
<dbReference type="Pfam" id="PF08922">
    <property type="entry name" value="DUF1905"/>
    <property type="match status" value="1"/>
</dbReference>
<reference evidence="1 2" key="1">
    <citation type="submission" date="2018-05" db="EMBL/GenBank/DDBJ databases">
        <authorList>
            <person name="Lanie J.A."/>
            <person name="Ng W.-L."/>
            <person name="Kazmierczak K.M."/>
            <person name="Andrzejewski T.M."/>
            <person name="Davidsen T.M."/>
            <person name="Wayne K.J."/>
            <person name="Tettelin H."/>
            <person name="Glass J.I."/>
            <person name="Rusch D."/>
            <person name="Podicherti R."/>
            <person name="Tsui H.-C.T."/>
            <person name="Winkler M.E."/>
        </authorList>
    </citation>
    <scope>NUCLEOTIDE SEQUENCE [LARGE SCALE GENOMIC DNA]</scope>
    <source>
        <strain evidence="1 2">BUT-10</strain>
    </source>
</reference>
<accession>A0A328BDJ9</accession>
<dbReference type="InterPro" id="IPR037079">
    <property type="entry name" value="AF2212/PG0164-like_sf"/>
</dbReference>
<proteinExistence type="predicted"/>
<dbReference type="SUPFAM" id="SSF141694">
    <property type="entry name" value="AF2212/PG0164-like"/>
    <property type="match status" value="1"/>
</dbReference>
<comment type="caution">
    <text evidence="1">The sequence shown here is derived from an EMBL/GenBank/DDBJ whole genome shotgun (WGS) entry which is preliminary data.</text>
</comment>
<dbReference type="AlphaFoldDB" id="A0A328BDJ9"/>
<gene>
    <name evidence="1" type="ORF">DJ019_13470</name>
</gene>
<dbReference type="InterPro" id="IPR015018">
    <property type="entry name" value="DUF1905"/>
</dbReference>